<sequence length="233" mass="24898">MSWEALLAALFPAGHAVRRTGDVLAGRGVLDDIELAVIGTADHAYIGVETALALAAEVLAAMRDHPGRPILLLVDTLGQRLSRRDELLGINAYLAHLAQSLELARRRGHRLIALVYGEAVSGGFLAGGMMADLVAALPGGAVRVMGLAAMARITRIPLERLEELSRASPAFAPGVDNFYRLGGIAEIWSDDLPARLRAALARPAVDTSSRALGRERGGRRLAAEVARRVREHR</sequence>
<gene>
    <name evidence="1" type="ORF">A2151_01825</name>
</gene>
<dbReference type="NCBIfam" id="TIGR03134">
    <property type="entry name" value="malonate_gamma"/>
    <property type="match status" value="1"/>
</dbReference>
<comment type="caution">
    <text evidence="1">The sequence shown here is derived from an EMBL/GenBank/DDBJ whole genome shotgun (WGS) entry which is preliminary data.</text>
</comment>
<dbReference type="GO" id="GO:0005975">
    <property type="term" value="P:carbohydrate metabolic process"/>
    <property type="evidence" value="ECO:0007669"/>
    <property type="project" value="InterPro"/>
</dbReference>
<accession>A0A1F6TSR4</accession>
<dbReference type="STRING" id="1817760.A2151_01825"/>
<dbReference type="Gene3D" id="3.90.226.10">
    <property type="entry name" value="2-enoyl-CoA Hydratase, Chain A, domain 1"/>
    <property type="match status" value="1"/>
</dbReference>
<evidence type="ECO:0000313" key="2">
    <source>
        <dbReference type="Proteomes" id="UP000178885"/>
    </source>
</evidence>
<dbReference type="SUPFAM" id="SSF52096">
    <property type="entry name" value="ClpP/crotonase"/>
    <property type="match status" value="1"/>
</dbReference>
<dbReference type="InterPro" id="IPR009648">
    <property type="entry name" value="Malonate_gamma"/>
</dbReference>
<proteinExistence type="predicted"/>
<dbReference type="AlphaFoldDB" id="A0A1F6TSR4"/>
<name>A0A1F6TSR4_9PROT</name>
<dbReference type="EMBL" id="MFSU01000036">
    <property type="protein sequence ID" value="OGI48125.1"/>
    <property type="molecule type" value="Genomic_DNA"/>
</dbReference>
<dbReference type="Proteomes" id="UP000178885">
    <property type="component" value="Unassembled WGS sequence"/>
</dbReference>
<organism evidence="1 2">
    <name type="scientific">Candidatus Muproteobacteria bacterium RBG_16_65_34</name>
    <dbReference type="NCBI Taxonomy" id="1817760"/>
    <lineage>
        <taxon>Bacteria</taxon>
        <taxon>Pseudomonadati</taxon>
        <taxon>Pseudomonadota</taxon>
        <taxon>Candidatus Muproteobacteria</taxon>
    </lineage>
</organism>
<reference evidence="1 2" key="1">
    <citation type="journal article" date="2016" name="Nat. Commun.">
        <title>Thousands of microbial genomes shed light on interconnected biogeochemical processes in an aquifer system.</title>
        <authorList>
            <person name="Anantharaman K."/>
            <person name="Brown C.T."/>
            <person name="Hug L.A."/>
            <person name="Sharon I."/>
            <person name="Castelle C.J."/>
            <person name="Probst A.J."/>
            <person name="Thomas B.C."/>
            <person name="Singh A."/>
            <person name="Wilkins M.J."/>
            <person name="Karaoz U."/>
            <person name="Brodie E.L."/>
            <person name="Williams K.H."/>
            <person name="Hubbard S.S."/>
            <person name="Banfield J.F."/>
        </authorList>
    </citation>
    <scope>NUCLEOTIDE SEQUENCE [LARGE SCALE GENOMIC DNA]</scope>
</reference>
<evidence type="ECO:0000313" key="1">
    <source>
        <dbReference type="EMBL" id="OGI48125.1"/>
    </source>
</evidence>
<dbReference type="InterPro" id="IPR029045">
    <property type="entry name" value="ClpP/crotonase-like_dom_sf"/>
</dbReference>
<protein>
    <submittedName>
        <fullName evidence="1">Biotin-independent malonate decarboxylase subunit gamma</fullName>
    </submittedName>
</protein>
<dbReference type="Pfam" id="PF06833">
    <property type="entry name" value="MdcE"/>
    <property type="match status" value="1"/>
</dbReference>